<evidence type="ECO:0000256" key="1">
    <source>
        <dbReference type="ARBA" id="ARBA00022679"/>
    </source>
</evidence>
<dbReference type="PROSITE" id="PS51186">
    <property type="entry name" value="GNAT"/>
    <property type="match status" value="1"/>
</dbReference>
<name>A0AAD7WCB2_9TELE</name>
<dbReference type="GO" id="GO:0008080">
    <property type="term" value="F:N-acetyltransferase activity"/>
    <property type="evidence" value="ECO:0007669"/>
    <property type="project" value="InterPro"/>
</dbReference>
<dbReference type="PANTHER" id="PTHR13947:SF54">
    <property type="entry name" value="N-ACETYLTRANSFERASE CML3-RELATED"/>
    <property type="match status" value="1"/>
</dbReference>
<keyword evidence="2" id="KW-0472">Membrane</keyword>
<dbReference type="Pfam" id="PF00583">
    <property type="entry name" value="Acetyltransf_1"/>
    <property type="match status" value="1"/>
</dbReference>
<dbReference type="AlphaFoldDB" id="A0AAD7WCB2"/>
<keyword evidence="1" id="KW-0808">Transferase</keyword>
<dbReference type="CDD" id="cd04301">
    <property type="entry name" value="NAT_SF"/>
    <property type="match status" value="1"/>
</dbReference>
<dbReference type="Gene3D" id="3.40.630.30">
    <property type="match status" value="1"/>
</dbReference>
<evidence type="ECO:0000256" key="2">
    <source>
        <dbReference type="SAM" id="Phobius"/>
    </source>
</evidence>
<dbReference type="EMBL" id="JAINUG010000159">
    <property type="protein sequence ID" value="KAJ8391335.1"/>
    <property type="molecule type" value="Genomic_DNA"/>
</dbReference>
<feature type="transmembrane region" description="Helical" evidence="2">
    <location>
        <begin position="21"/>
        <end position="39"/>
    </location>
</feature>
<dbReference type="InterPro" id="IPR050769">
    <property type="entry name" value="NAT_camello-type"/>
</dbReference>
<accession>A0AAD7WCB2</accession>
<sequence length="251" mass="28238">MAPKSNIQCEIRHYKPADKDAIVSLFCFGIMEHIYPAFFKAMSHPDHVGVTLSISMAGYVLGGSSYFMALLAGGAWAGLVYYCCHEIYNSYIRERLCTDMCDIQTHFLNNLDNCFWVVEAEVRGRPKVIGMVAVVGKRGVHREEKERGDRVNGDIDRDGEEGSYAEVIQLIVSFPCRRKGLGSQLAQTALDFCKERGFCHVILETSSAQTAAIALYHKLGFTHTFTHANTHPLRWITKLARITVLRMEKVL</sequence>
<gene>
    <name evidence="4" type="ORF">AAFF_G00091220</name>
</gene>
<keyword evidence="5" id="KW-1185">Reference proteome</keyword>
<evidence type="ECO:0000313" key="5">
    <source>
        <dbReference type="Proteomes" id="UP001221898"/>
    </source>
</evidence>
<dbReference type="InterPro" id="IPR000182">
    <property type="entry name" value="GNAT_dom"/>
</dbReference>
<evidence type="ECO:0000313" key="4">
    <source>
        <dbReference type="EMBL" id="KAJ8391335.1"/>
    </source>
</evidence>
<proteinExistence type="predicted"/>
<dbReference type="PANTHER" id="PTHR13947">
    <property type="entry name" value="GNAT FAMILY N-ACETYLTRANSFERASE"/>
    <property type="match status" value="1"/>
</dbReference>
<dbReference type="SUPFAM" id="SSF55729">
    <property type="entry name" value="Acyl-CoA N-acyltransferases (Nat)"/>
    <property type="match status" value="1"/>
</dbReference>
<reference evidence="4" key="1">
    <citation type="journal article" date="2023" name="Science">
        <title>Genome structures resolve the early diversification of teleost fishes.</title>
        <authorList>
            <person name="Parey E."/>
            <person name="Louis A."/>
            <person name="Montfort J."/>
            <person name="Bouchez O."/>
            <person name="Roques C."/>
            <person name="Iampietro C."/>
            <person name="Lluch J."/>
            <person name="Castinel A."/>
            <person name="Donnadieu C."/>
            <person name="Desvignes T."/>
            <person name="Floi Bucao C."/>
            <person name="Jouanno E."/>
            <person name="Wen M."/>
            <person name="Mejri S."/>
            <person name="Dirks R."/>
            <person name="Jansen H."/>
            <person name="Henkel C."/>
            <person name="Chen W.J."/>
            <person name="Zahm M."/>
            <person name="Cabau C."/>
            <person name="Klopp C."/>
            <person name="Thompson A.W."/>
            <person name="Robinson-Rechavi M."/>
            <person name="Braasch I."/>
            <person name="Lecointre G."/>
            <person name="Bobe J."/>
            <person name="Postlethwait J.H."/>
            <person name="Berthelot C."/>
            <person name="Roest Crollius H."/>
            <person name="Guiguen Y."/>
        </authorList>
    </citation>
    <scope>NUCLEOTIDE SEQUENCE</scope>
    <source>
        <strain evidence="4">NC1722</strain>
    </source>
</reference>
<organism evidence="4 5">
    <name type="scientific">Aldrovandia affinis</name>
    <dbReference type="NCBI Taxonomy" id="143900"/>
    <lineage>
        <taxon>Eukaryota</taxon>
        <taxon>Metazoa</taxon>
        <taxon>Chordata</taxon>
        <taxon>Craniata</taxon>
        <taxon>Vertebrata</taxon>
        <taxon>Euteleostomi</taxon>
        <taxon>Actinopterygii</taxon>
        <taxon>Neopterygii</taxon>
        <taxon>Teleostei</taxon>
        <taxon>Notacanthiformes</taxon>
        <taxon>Halosauridae</taxon>
        <taxon>Aldrovandia</taxon>
    </lineage>
</organism>
<dbReference type="InterPro" id="IPR016181">
    <property type="entry name" value="Acyl_CoA_acyltransferase"/>
</dbReference>
<protein>
    <recommendedName>
        <fullName evidence="3">N-acetyltransferase domain-containing protein</fullName>
    </recommendedName>
</protein>
<keyword evidence="2" id="KW-0812">Transmembrane</keyword>
<comment type="caution">
    <text evidence="4">The sequence shown here is derived from an EMBL/GenBank/DDBJ whole genome shotgun (WGS) entry which is preliminary data.</text>
</comment>
<feature type="transmembrane region" description="Helical" evidence="2">
    <location>
        <begin position="59"/>
        <end position="84"/>
    </location>
</feature>
<feature type="domain" description="N-acetyltransferase" evidence="3">
    <location>
        <begin position="92"/>
        <end position="251"/>
    </location>
</feature>
<evidence type="ECO:0000259" key="3">
    <source>
        <dbReference type="PROSITE" id="PS51186"/>
    </source>
</evidence>
<keyword evidence="2" id="KW-1133">Transmembrane helix</keyword>
<dbReference type="Proteomes" id="UP001221898">
    <property type="component" value="Unassembled WGS sequence"/>
</dbReference>